<evidence type="ECO:0000256" key="1">
    <source>
        <dbReference type="SAM" id="Phobius"/>
    </source>
</evidence>
<evidence type="ECO:0000313" key="3">
    <source>
        <dbReference type="Proteomes" id="UP001497525"/>
    </source>
</evidence>
<sequence length="197" mass="21553">MPAVGYLVTYEVHWTALPNMDVPDKDDYRYCYPSSPTISSLNADEVEQGGRESSPVIRDSCALLTVNIMGLFVAIAIIVQDALILTKGPEFHYPAYGVISGLFGLAAFGVEMFFLRNQTNCSAIASLVMNMVTVTVDVKAAFEVIFLIVPYSESSTNVRDNMIGLAVTLFIWGIFGIANFVLISQATCTSCKREHES</sequence>
<feature type="transmembrane region" description="Helical" evidence="1">
    <location>
        <begin position="163"/>
        <end position="183"/>
    </location>
</feature>
<keyword evidence="1" id="KW-0812">Transmembrane</keyword>
<organism evidence="2 3">
    <name type="scientific">Calicophoron daubneyi</name>
    <name type="common">Rumen fluke</name>
    <name type="synonym">Paramphistomum daubneyi</name>
    <dbReference type="NCBI Taxonomy" id="300641"/>
    <lineage>
        <taxon>Eukaryota</taxon>
        <taxon>Metazoa</taxon>
        <taxon>Spiralia</taxon>
        <taxon>Lophotrochozoa</taxon>
        <taxon>Platyhelminthes</taxon>
        <taxon>Trematoda</taxon>
        <taxon>Digenea</taxon>
        <taxon>Plagiorchiida</taxon>
        <taxon>Pronocephalata</taxon>
        <taxon>Paramphistomoidea</taxon>
        <taxon>Paramphistomidae</taxon>
        <taxon>Calicophoron</taxon>
    </lineage>
</organism>
<proteinExistence type="predicted"/>
<name>A0AAV2TB14_CALDB</name>
<comment type="caution">
    <text evidence="2">The sequence shown here is derived from an EMBL/GenBank/DDBJ whole genome shotgun (WGS) entry which is preliminary data.</text>
</comment>
<evidence type="ECO:0000313" key="2">
    <source>
        <dbReference type="EMBL" id="CAL5134315.1"/>
    </source>
</evidence>
<reference evidence="2" key="1">
    <citation type="submission" date="2024-06" db="EMBL/GenBank/DDBJ databases">
        <authorList>
            <person name="Liu X."/>
            <person name="Lenzi L."/>
            <person name="Haldenby T S."/>
            <person name="Uol C."/>
        </authorList>
    </citation>
    <scope>NUCLEOTIDE SEQUENCE</scope>
</reference>
<protein>
    <recommendedName>
        <fullName evidence="4">MARVEL domain-containing protein</fullName>
    </recommendedName>
</protein>
<evidence type="ECO:0008006" key="4">
    <source>
        <dbReference type="Google" id="ProtNLM"/>
    </source>
</evidence>
<feature type="transmembrane region" description="Helical" evidence="1">
    <location>
        <begin position="127"/>
        <end position="151"/>
    </location>
</feature>
<gene>
    <name evidence="2" type="ORF">CDAUBV1_LOCUS7521</name>
</gene>
<feature type="transmembrane region" description="Helical" evidence="1">
    <location>
        <begin position="61"/>
        <end position="79"/>
    </location>
</feature>
<feature type="transmembrane region" description="Helical" evidence="1">
    <location>
        <begin position="91"/>
        <end position="115"/>
    </location>
</feature>
<keyword evidence="1" id="KW-1133">Transmembrane helix</keyword>
<keyword evidence="1" id="KW-0472">Membrane</keyword>
<accession>A0AAV2TB14</accession>
<dbReference type="AlphaFoldDB" id="A0AAV2TB14"/>
<dbReference type="Proteomes" id="UP001497525">
    <property type="component" value="Unassembled WGS sequence"/>
</dbReference>
<dbReference type="EMBL" id="CAXLJL010000190">
    <property type="protein sequence ID" value="CAL5134315.1"/>
    <property type="molecule type" value="Genomic_DNA"/>
</dbReference>